<dbReference type="InterPro" id="IPR000847">
    <property type="entry name" value="LysR_HTH_N"/>
</dbReference>
<dbReference type="Gene3D" id="1.10.10.10">
    <property type="entry name" value="Winged helix-like DNA-binding domain superfamily/Winged helix DNA-binding domain"/>
    <property type="match status" value="1"/>
</dbReference>
<dbReference type="InterPro" id="IPR005119">
    <property type="entry name" value="LysR_subst-bd"/>
</dbReference>
<evidence type="ECO:0000313" key="7">
    <source>
        <dbReference type="EMBL" id="CAB3760207.1"/>
    </source>
</evidence>
<organism evidence="7 8">
    <name type="scientific">Paraburkholderia solisilvae</name>
    <dbReference type="NCBI Taxonomy" id="624376"/>
    <lineage>
        <taxon>Bacteria</taxon>
        <taxon>Pseudomonadati</taxon>
        <taxon>Pseudomonadota</taxon>
        <taxon>Betaproteobacteria</taxon>
        <taxon>Burkholderiales</taxon>
        <taxon>Burkholderiaceae</taxon>
        <taxon>Paraburkholderia</taxon>
    </lineage>
</organism>
<evidence type="ECO:0000256" key="4">
    <source>
        <dbReference type="ARBA" id="ARBA00023159"/>
    </source>
</evidence>
<evidence type="ECO:0000256" key="3">
    <source>
        <dbReference type="ARBA" id="ARBA00023125"/>
    </source>
</evidence>
<dbReference type="Pfam" id="PF00126">
    <property type="entry name" value="HTH_1"/>
    <property type="match status" value="1"/>
</dbReference>
<evidence type="ECO:0000313" key="8">
    <source>
        <dbReference type="Proteomes" id="UP000494329"/>
    </source>
</evidence>
<accession>A0A6J5E2F8</accession>
<keyword evidence="8" id="KW-1185">Reference proteome</keyword>
<reference evidence="7 8" key="1">
    <citation type="submission" date="2020-04" db="EMBL/GenBank/DDBJ databases">
        <authorList>
            <person name="De Canck E."/>
        </authorList>
    </citation>
    <scope>NUCLEOTIDE SEQUENCE [LARGE SCALE GENOMIC DNA]</scope>
    <source>
        <strain evidence="7 8">LMG 29739</strain>
    </source>
</reference>
<dbReference type="Gene3D" id="3.40.190.290">
    <property type="match status" value="1"/>
</dbReference>
<protein>
    <submittedName>
        <fullName evidence="7">HTH-type transcriptional regulator ArgP</fullName>
    </submittedName>
</protein>
<evidence type="ECO:0000256" key="1">
    <source>
        <dbReference type="ARBA" id="ARBA00009437"/>
    </source>
</evidence>
<dbReference type="Pfam" id="PF03466">
    <property type="entry name" value="LysR_substrate"/>
    <property type="match status" value="1"/>
</dbReference>
<dbReference type="EMBL" id="CADIKF010000025">
    <property type="protein sequence ID" value="CAB3760207.1"/>
    <property type="molecule type" value="Genomic_DNA"/>
</dbReference>
<feature type="domain" description="HTH lysR-type" evidence="6">
    <location>
        <begin position="1"/>
        <end position="58"/>
    </location>
</feature>
<evidence type="ECO:0000259" key="6">
    <source>
        <dbReference type="PROSITE" id="PS50931"/>
    </source>
</evidence>
<proteinExistence type="inferred from homology"/>
<evidence type="ECO:0000256" key="5">
    <source>
        <dbReference type="ARBA" id="ARBA00023163"/>
    </source>
</evidence>
<gene>
    <name evidence="7" type="primary">argP_2</name>
    <name evidence="7" type="ORF">LMG29739_03327</name>
</gene>
<dbReference type="PROSITE" id="PS50931">
    <property type="entry name" value="HTH_LYSR"/>
    <property type="match status" value="1"/>
</dbReference>
<dbReference type="PANTHER" id="PTHR30293">
    <property type="entry name" value="TRANSCRIPTIONAL REGULATORY PROTEIN NAC-RELATED"/>
    <property type="match status" value="1"/>
</dbReference>
<dbReference type="InterPro" id="IPR036388">
    <property type="entry name" value="WH-like_DNA-bd_sf"/>
</dbReference>
<dbReference type="PANTHER" id="PTHR30293:SF0">
    <property type="entry name" value="NITROGEN ASSIMILATION REGULATORY PROTEIN NAC"/>
    <property type="match status" value="1"/>
</dbReference>
<dbReference type="SUPFAM" id="SSF46785">
    <property type="entry name" value="Winged helix' DNA-binding domain"/>
    <property type="match status" value="1"/>
</dbReference>
<sequence length="317" mass="34251">MELRQLKYFVAIVESGSISNAAQRLFIAQSALSRQIAELEEELGSPLLVRTRTGVRVTESGQIFYDYAKAILKQLADACHAVRTSTDAVTGSVTLGVPQSASVALALPLLQATREKLPGILLHVNEELSGNLLDQLRQGLVDLAIFTANIPVSADLEFSPVLREEFFWIRGTHHAAPSTSDTIRLEDICNYPLVMAAAQHGHCTRAIVEDRFAAEGLPSPPLLAEINSVHVMKSAIQAGLATSILPLALVKDEVDAGTLFAHRIGTTPLQRVLGICLSRELPRTNAKRAVSMVLREVMHSLSASGQWPGTQPAEDTP</sequence>
<name>A0A6J5E2F8_9BURK</name>
<keyword evidence="2" id="KW-0805">Transcription regulation</keyword>
<dbReference type="AlphaFoldDB" id="A0A6J5E2F8"/>
<evidence type="ECO:0000256" key="2">
    <source>
        <dbReference type="ARBA" id="ARBA00023015"/>
    </source>
</evidence>
<dbReference type="InterPro" id="IPR036390">
    <property type="entry name" value="WH_DNA-bd_sf"/>
</dbReference>
<dbReference type="GO" id="GO:0003677">
    <property type="term" value="F:DNA binding"/>
    <property type="evidence" value="ECO:0007669"/>
    <property type="project" value="UniProtKB-KW"/>
</dbReference>
<comment type="similarity">
    <text evidence="1">Belongs to the LysR transcriptional regulatory family.</text>
</comment>
<keyword evidence="5" id="KW-0804">Transcription</keyword>
<dbReference type="SUPFAM" id="SSF53850">
    <property type="entry name" value="Periplasmic binding protein-like II"/>
    <property type="match status" value="1"/>
</dbReference>
<keyword evidence="4" id="KW-0010">Activator</keyword>
<keyword evidence="3" id="KW-0238">DNA-binding</keyword>
<dbReference type="Proteomes" id="UP000494329">
    <property type="component" value="Unassembled WGS sequence"/>
</dbReference>
<dbReference type="RefSeq" id="WP_175112025.1">
    <property type="nucleotide sequence ID" value="NZ_CADIKF010000025.1"/>
</dbReference>
<dbReference type="PRINTS" id="PR00039">
    <property type="entry name" value="HTHLYSR"/>
</dbReference>
<dbReference type="GO" id="GO:2000142">
    <property type="term" value="P:regulation of DNA-templated transcription initiation"/>
    <property type="evidence" value="ECO:0007669"/>
    <property type="project" value="TreeGrafter"/>
</dbReference>
<dbReference type="FunFam" id="1.10.10.10:FF:000001">
    <property type="entry name" value="LysR family transcriptional regulator"/>
    <property type="match status" value="1"/>
</dbReference>
<dbReference type="GO" id="GO:0003700">
    <property type="term" value="F:DNA-binding transcription factor activity"/>
    <property type="evidence" value="ECO:0007669"/>
    <property type="project" value="InterPro"/>
</dbReference>